<evidence type="ECO:0000313" key="3">
    <source>
        <dbReference type="Proteomes" id="UP000294028"/>
    </source>
</evidence>
<protein>
    <submittedName>
        <fullName evidence="2">Uncharacterized protein</fullName>
    </submittedName>
</protein>
<evidence type="ECO:0000256" key="1">
    <source>
        <dbReference type="SAM" id="MobiDB-lite"/>
    </source>
</evidence>
<dbReference type="EMBL" id="RZHH01000002">
    <property type="protein sequence ID" value="RYJ12942.1"/>
    <property type="molecule type" value="Genomic_DNA"/>
</dbReference>
<feature type="compositionally biased region" description="Polar residues" evidence="1">
    <location>
        <begin position="39"/>
        <end position="61"/>
    </location>
</feature>
<dbReference type="AlphaFoldDB" id="A0A482T8G4"/>
<organism evidence="2 3">
    <name type="scientific">Halogeometricum borinquense</name>
    <dbReference type="NCBI Taxonomy" id="60847"/>
    <lineage>
        <taxon>Archaea</taxon>
        <taxon>Methanobacteriati</taxon>
        <taxon>Methanobacteriota</taxon>
        <taxon>Stenosarchaea group</taxon>
        <taxon>Halobacteria</taxon>
        <taxon>Halobacteriales</taxon>
        <taxon>Haloferacaceae</taxon>
        <taxon>Halogeometricum</taxon>
    </lineage>
</organism>
<sequence length="112" mass="11616">MGNGYGRGETVSTGRASPGGPFSGDVVTRVSALTGFDSEPSSDSSAGTTKETLNPSNTVTDSEAPDSTLRRAVRETDRHSGYVTLSSHRDRGAVIEGGTISTEQPTRAADRV</sequence>
<accession>A0A482T8G4</accession>
<dbReference type="Proteomes" id="UP000294028">
    <property type="component" value="Unassembled WGS sequence"/>
</dbReference>
<reference evidence="2 3" key="1">
    <citation type="submission" date="2018-12" db="EMBL/GenBank/DDBJ databases">
        <title>Genome analysis provides insights into bioremediation potentialities of Halogeometricum borinquense strain N11.</title>
        <authorList>
            <person name="Najjari A."/>
            <person name="Youssef N."/>
            <person name="Fhoula I."/>
            <person name="Ben Dhia O."/>
            <person name="Mahjoubi M."/>
            <person name="Ouzari H.I."/>
            <person name="Cherif A."/>
        </authorList>
    </citation>
    <scope>NUCLEOTIDE SEQUENCE [LARGE SCALE GENOMIC DNA]</scope>
    <source>
        <strain evidence="2 3">N11</strain>
    </source>
</reference>
<dbReference type="RefSeq" id="WP_049890494.1">
    <property type="nucleotide sequence ID" value="NZ_RZHH01000002.1"/>
</dbReference>
<proteinExistence type="predicted"/>
<feature type="compositionally biased region" description="Basic and acidic residues" evidence="1">
    <location>
        <begin position="68"/>
        <end position="80"/>
    </location>
</feature>
<evidence type="ECO:0000313" key="2">
    <source>
        <dbReference type="EMBL" id="RYJ12942.1"/>
    </source>
</evidence>
<comment type="caution">
    <text evidence="2">The sequence shown here is derived from an EMBL/GenBank/DDBJ whole genome shotgun (WGS) entry which is preliminary data.</text>
</comment>
<feature type="region of interest" description="Disordered" evidence="1">
    <location>
        <begin position="1"/>
        <end position="112"/>
    </location>
</feature>
<name>A0A482T8G4_9EURY</name>
<gene>
    <name evidence="2" type="ORF">ELS19_02465</name>
</gene>